<dbReference type="InterPro" id="IPR053142">
    <property type="entry name" value="PchR_regulatory_protein"/>
</dbReference>
<proteinExistence type="predicted"/>
<dbReference type="PROSITE" id="PS01124">
    <property type="entry name" value="HTH_ARAC_FAMILY_2"/>
    <property type="match status" value="1"/>
</dbReference>
<dbReference type="Gene3D" id="1.10.10.60">
    <property type="entry name" value="Homeodomain-like"/>
    <property type="match status" value="2"/>
</dbReference>
<dbReference type="EMBL" id="BA000022">
    <property type="protein sequence ID" value="BAA16595.1"/>
    <property type="molecule type" value="Genomic_DNA"/>
</dbReference>
<feature type="domain" description="HTH araC/xylS-type" evidence="4">
    <location>
        <begin position="227"/>
        <end position="325"/>
    </location>
</feature>
<dbReference type="PANTHER" id="PTHR47893">
    <property type="entry name" value="REGULATORY PROTEIN PCHR"/>
    <property type="match status" value="1"/>
</dbReference>
<dbReference type="SUPFAM" id="SSF46689">
    <property type="entry name" value="Homeodomain-like"/>
    <property type="match status" value="2"/>
</dbReference>
<dbReference type="Proteomes" id="UP000001425">
    <property type="component" value="Chromosome"/>
</dbReference>
<dbReference type="InterPro" id="IPR018062">
    <property type="entry name" value="HTH_AraC-typ_CS"/>
</dbReference>
<organism evidence="5 6">
    <name type="scientific">Synechocystis sp. (strain ATCC 27184 / PCC 6803 / Kazusa)</name>
    <dbReference type="NCBI Taxonomy" id="1111708"/>
    <lineage>
        <taxon>Bacteria</taxon>
        <taxon>Bacillati</taxon>
        <taxon>Cyanobacteriota</taxon>
        <taxon>Cyanophyceae</taxon>
        <taxon>Synechococcales</taxon>
        <taxon>Merismopediaceae</taxon>
        <taxon>Synechocystis</taxon>
    </lineage>
</organism>
<evidence type="ECO:0000313" key="5">
    <source>
        <dbReference type="EMBL" id="BAA16595.1"/>
    </source>
</evidence>
<dbReference type="GO" id="GO:0003700">
    <property type="term" value="F:DNA-binding transcription factor activity"/>
    <property type="evidence" value="ECO:0007669"/>
    <property type="project" value="InterPro"/>
</dbReference>
<dbReference type="GO" id="GO:0043565">
    <property type="term" value="F:sequence-specific DNA binding"/>
    <property type="evidence" value="ECO:0007669"/>
    <property type="project" value="InterPro"/>
</dbReference>
<evidence type="ECO:0000256" key="1">
    <source>
        <dbReference type="ARBA" id="ARBA00023015"/>
    </source>
</evidence>
<keyword evidence="3" id="KW-0804">Transcription</keyword>
<name>P72595_SYNY3</name>
<dbReference type="Pfam" id="PF12833">
    <property type="entry name" value="HTH_18"/>
    <property type="match status" value="1"/>
</dbReference>
<dbReference type="PaxDb" id="1148-1651667"/>
<dbReference type="InParanoid" id="P72595"/>
<dbReference type="InterPro" id="IPR018060">
    <property type="entry name" value="HTH_AraC"/>
</dbReference>
<gene>
    <name evidence="5" type="primary">pchR</name>
</gene>
<keyword evidence="1" id="KW-0805">Transcription regulation</keyword>
<sequence length="326" mass="36967">MTLLLSESDYHELCQIPFEPEYYTTTPVDSFETIRWLPACLGHGRTRCLELSPGVWLDLINKEFTRPWALKVPVHEHLVQFTVLLSGTVDYEETYPTLETKKGYVSGSGLSPGYVARYGQLGHLEGINVHLEPQILEQFLVGQSLSLGQALLKKDEWKMAWFPSITVEMRTVAQQMLQCPFHGVTRRFFLQAKVFELFALQLHSIMADQNSSPFSGTLKPKTIEKIYEARARLVAQLESPPSVLELAQQVGLCDRTLRRGFRELFGTSVIGYLTQQRLHQAKDLLSQGNYTVAEVANNVGYSHLGHFSAAFRKQFGVSPKQWMLSN</sequence>
<dbReference type="PIR" id="S74443">
    <property type="entry name" value="S74443"/>
</dbReference>
<evidence type="ECO:0000256" key="2">
    <source>
        <dbReference type="ARBA" id="ARBA00023125"/>
    </source>
</evidence>
<dbReference type="PRINTS" id="PR00032">
    <property type="entry name" value="HTHARAC"/>
</dbReference>
<dbReference type="eggNOG" id="COG2207">
    <property type="taxonomic scope" value="Bacteria"/>
</dbReference>
<dbReference type="SMR" id="P72595"/>
<keyword evidence="2" id="KW-0238">DNA-binding</keyword>
<dbReference type="KEGG" id="syn:sll1205"/>
<dbReference type="STRING" id="1148.gene:10497450"/>
<dbReference type="PhylomeDB" id="P72595"/>
<evidence type="ECO:0000259" key="4">
    <source>
        <dbReference type="PROSITE" id="PS01124"/>
    </source>
</evidence>
<dbReference type="InterPro" id="IPR009057">
    <property type="entry name" value="Homeodomain-like_sf"/>
</dbReference>
<reference evidence="5 6" key="2">
    <citation type="journal article" date="1996" name="DNA Res.">
        <title>Sequence analysis of the genome of the unicellular cyanobacterium Synechocystis sp. strain PCC6803. II. Sequence determination of the entire genome and assignment of potential protein-coding regions.</title>
        <authorList>
            <person name="Kaneko T."/>
            <person name="Sato S."/>
            <person name="Kotani H."/>
            <person name="Tanaka A."/>
            <person name="Asamizu E."/>
            <person name="Nakamura Y."/>
            <person name="Miyajima N."/>
            <person name="Hirosawa M."/>
            <person name="Sugiura M."/>
            <person name="Sasamoto S."/>
            <person name="Kimura T."/>
            <person name="Hosouchi T."/>
            <person name="Matsuno A."/>
            <person name="Muraki A."/>
            <person name="Nakazaki N."/>
            <person name="Naruo K."/>
            <person name="Okumura S."/>
            <person name="Shimpo S."/>
            <person name="Takeuchi C."/>
            <person name="Wada T."/>
            <person name="Watanabe A."/>
            <person name="Yamada M."/>
            <person name="Yasuda M."/>
            <person name="Tabata S."/>
        </authorList>
    </citation>
    <scope>NUCLEOTIDE SEQUENCE [LARGE SCALE GENOMIC DNA]</scope>
    <source>
        <strain evidence="6">ATCC 27184 / PCC 6803 / Kazusa</strain>
    </source>
</reference>
<dbReference type="EnsemblBacteria" id="BAA16595">
    <property type="protein sequence ID" value="BAA16595"/>
    <property type="gene ID" value="BAA16595"/>
</dbReference>
<dbReference type="AlphaFoldDB" id="P72595"/>
<keyword evidence="6" id="KW-1185">Reference proteome</keyword>
<evidence type="ECO:0000313" key="6">
    <source>
        <dbReference type="Proteomes" id="UP000001425"/>
    </source>
</evidence>
<protein>
    <submittedName>
        <fullName evidence="5">Regulatory protein PchR</fullName>
    </submittedName>
</protein>
<reference evidence="5 6" key="1">
    <citation type="journal article" date="1995" name="DNA Res.">
        <title>Sequence analysis of the genome of the unicellular cyanobacterium Synechocystis sp. strain PCC6803. I. Sequence features in the 1 Mb region from map positions 64% to 92% of the genome.</title>
        <authorList>
            <person name="Kaneko T."/>
            <person name="Tanaka A."/>
            <person name="Sato S."/>
            <person name="Kotani H."/>
            <person name="Sazuka T."/>
            <person name="Miyajima N."/>
            <person name="Sugiura M."/>
            <person name="Tabata S."/>
        </authorList>
    </citation>
    <scope>NUCLEOTIDE SEQUENCE [LARGE SCALE GENOMIC DNA]</scope>
    <source>
        <strain evidence="6">ATCC 27184 / PCC 6803 / Kazusa</strain>
    </source>
</reference>
<dbReference type="PROSITE" id="PS00041">
    <property type="entry name" value="HTH_ARAC_FAMILY_1"/>
    <property type="match status" value="1"/>
</dbReference>
<dbReference type="InterPro" id="IPR020449">
    <property type="entry name" value="Tscrpt_reg_AraC-type_HTH"/>
</dbReference>
<accession>P72595</accession>
<dbReference type="PANTHER" id="PTHR47893:SF1">
    <property type="entry name" value="REGULATORY PROTEIN PCHR"/>
    <property type="match status" value="1"/>
</dbReference>
<evidence type="ECO:0000256" key="3">
    <source>
        <dbReference type="ARBA" id="ARBA00023163"/>
    </source>
</evidence>
<dbReference type="SMART" id="SM00342">
    <property type="entry name" value="HTH_ARAC"/>
    <property type="match status" value="1"/>
</dbReference>